<protein>
    <recommendedName>
        <fullName evidence="1">Endonuclease GajA/Old nuclease/RecF-like AAA domain-containing protein</fullName>
    </recommendedName>
</protein>
<evidence type="ECO:0000313" key="3">
    <source>
        <dbReference type="Proteomes" id="UP001500582"/>
    </source>
</evidence>
<organism evidence="2 3">
    <name type="scientific">Mucilaginibacter gynuensis</name>
    <dbReference type="NCBI Taxonomy" id="1302236"/>
    <lineage>
        <taxon>Bacteria</taxon>
        <taxon>Pseudomonadati</taxon>
        <taxon>Bacteroidota</taxon>
        <taxon>Sphingobacteriia</taxon>
        <taxon>Sphingobacteriales</taxon>
        <taxon>Sphingobacteriaceae</taxon>
        <taxon>Mucilaginibacter</taxon>
    </lineage>
</organism>
<evidence type="ECO:0000259" key="1">
    <source>
        <dbReference type="Pfam" id="PF13175"/>
    </source>
</evidence>
<dbReference type="Proteomes" id="UP001500582">
    <property type="component" value="Unassembled WGS sequence"/>
</dbReference>
<dbReference type="EMBL" id="BAABFT010000001">
    <property type="protein sequence ID" value="GAA4309818.1"/>
    <property type="molecule type" value="Genomic_DNA"/>
</dbReference>
<dbReference type="RefSeq" id="WP_345209337.1">
    <property type="nucleotide sequence ID" value="NZ_BAABFT010000001.1"/>
</dbReference>
<proteinExistence type="predicted"/>
<keyword evidence="3" id="KW-1185">Reference proteome</keyword>
<dbReference type="PANTHER" id="PTHR43581">
    <property type="entry name" value="ATP/GTP PHOSPHATASE"/>
    <property type="match status" value="1"/>
</dbReference>
<sequence length="685" mass="78371">MNFIRLSDHNTPPEFFKDNLPLVFLGAVQHINVIVGANNSRKSRFLRHIIQQEHKIVISYDGDLNQLYWQGKRLMLKPEDGPKEIWRDTWLAIRIDNLDDKSEREKSIKTFFHRKAGQNQIDATSLRANLDELVSSLSNMAVPDNFKSFYDLLDNFLAVLTMSVEVYENIKDFEGRNKYSNQRSTFQRHIDASFPGINPGDTVPYWQERLRLLEEILQFAGELKKISVGPTHPHVNYLPVLRTARKLEVNADNIFEITLRKQYKISEDSKLTIETGLNLYDKVGLARNGSRSEIQNFHAFEQFIGDTFFQGKTVHIVARRATSADSQHIHISLPDEREDVTIQELGDGIQGVIALLFPIFTAQEGSWILIDEPENHLHPGFQLIFIQALAANPLLIAKKLTYFINTHSNHILSESLLSKGGLEVFVFNRKDKDSSNVRSINGHEHSTLEMLGVLNTSVLISNCTVWVEGITDRLYLRAFLNAYLESLSHDKHRPHEGLNYSFVEYGGKNLSHYDFEGNVTENHELLQEINSVFINANVFLLADHDGNDEKHKAYEAVKRPNFVYQHTVLPEIENLIPTQIWKDYLLNELNCDAKTVALIGSIENVKQKLGAYFKLLLTKKGKPIAIEKIQGGGTLAYTYKKGIADYVYRNVISGEIKWEQLSTSPILKEITEKLYHFIESKNIPA</sequence>
<dbReference type="InterPro" id="IPR027417">
    <property type="entry name" value="P-loop_NTPase"/>
</dbReference>
<dbReference type="Gene3D" id="3.40.50.300">
    <property type="entry name" value="P-loop containing nucleotide triphosphate hydrolases"/>
    <property type="match status" value="1"/>
</dbReference>
<reference evidence="3" key="1">
    <citation type="journal article" date="2019" name="Int. J. Syst. Evol. Microbiol.">
        <title>The Global Catalogue of Microorganisms (GCM) 10K type strain sequencing project: providing services to taxonomists for standard genome sequencing and annotation.</title>
        <authorList>
            <consortium name="The Broad Institute Genomics Platform"/>
            <consortium name="The Broad Institute Genome Sequencing Center for Infectious Disease"/>
            <person name="Wu L."/>
            <person name="Ma J."/>
        </authorList>
    </citation>
    <scope>NUCLEOTIDE SEQUENCE [LARGE SCALE GENOMIC DNA]</scope>
    <source>
        <strain evidence="3">JCM 17705</strain>
    </source>
</reference>
<dbReference type="SUPFAM" id="SSF52540">
    <property type="entry name" value="P-loop containing nucleoside triphosphate hydrolases"/>
    <property type="match status" value="1"/>
</dbReference>
<name>A0ABP8FSK4_9SPHI</name>
<evidence type="ECO:0000313" key="2">
    <source>
        <dbReference type="EMBL" id="GAA4309818.1"/>
    </source>
</evidence>
<feature type="domain" description="Endonuclease GajA/Old nuclease/RecF-like AAA" evidence="1">
    <location>
        <begin position="95"/>
        <end position="411"/>
    </location>
</feature>
<gene>
    <name evidence="2" type="ORF">GCM10023149_04300</name>
</gene>
<dbReference type="InterPro" id="IPR051396">
    <property type="entry name" value="Bact_Antivir_Def_Nuclease"/>
</dbReference>
<comment type="caution">
    <text evidence="2">The sequence shown here is derived from an EMBL/GenBank/DDBJ whole genome shotgun (WGS) entry which is preliminary data.</text>
</comment>
<dbReference type="Pfam" id="PF13175">
    <property type="entry name" value="AAA_15"/>
    <property type="match status" value="1"/>
</dbReference>
<dbReference type="PANTHER" id="PTHR43581:SF4">
    <property type="entry name" value="ATP_GTP PHOSPHATASE"/>
    <property type="match status" value="1"/>
</dbReference>
<dbReference type="InterPro" id="IPR041685">
    <property type="entry name" value="AAA_GajA/Old/RecF-like"/>
</dbReference>
<accession>A0ABP8FSK4</accession>